<dbReference type="AlphaFoldDB" id="A0A9D2LBC2"/>
<dbReference type="PANTHER" id="PTHR23028:SF53">
    <property type="entry name" value="ACYL_TRANSF_3 DOMAIN-CONTAINING PROTEIN"/>
    <property type="match status" value="1"/>
</dbReference>
<keyword evidence="2" id="KW-0472">Membrane</keyword>
<dbReference type="GO" id="GO:0016747">
    <property type="term" value="F:acyltransferase activity, transferring groups other than amino-acyl groups"/>
    <property type="evidence" value="ECO:0007669"/>
    <property type="project" value="InterPro"/>
</dbReference>
<name>A0A9D2LBC2_9MICO</name>
<feature type="transmembrane region" description="Helical" evidence="2">
    <location>
        <begin position="277"/>
        <end position="297"/>
    </location>
</feature>
<dbReference type="Pfam" id="PF19040">
    <property type="entry name" value="SGNH"/>
    <property type="match status" value="1"/>
</dbReference>
<dbReference type="InterPro" id="IPR002656">
    <property type="entry name" value="Acyl_transf_3_dom"/>
</dbReference>
<feature type="transmembrane region" description="Helical" evidence="2">
    <location>
        <begin position="115"/>
        <end position="134"/>
    </location>
</feature>
<feature type="transmembrane region" description="Helical" evidence="2">
    <location>
        <begin position="184"/>
        <end position="203"/>
    </location>
</feature>
<dbReference type="GO" id="GO:0016020">
    <property type="term" value="C:membrane"/>
    <property type="evidence" value="ECO:0007669"/>
    <property type="project" value="TreeGrafter"/>
</dbReference>
<keyword evidence="5" id="KW-0808">Transferase</keyword>
<gene>
    <name evidence="5" type="ORF">H9786_02275</name>
</gene>
<feature type="region of interest" description="Disordered" evidence="1">
    <location>
        <begin position="1"/>
        <end position="44"/>
    </location>
</feature>
<evidence type="ECO:0000259" key="3">
    <source>
        <dbReference type="Pfam" id="PF01757"/>
    </source>
</evidence>
<feature type="compositionally biased region" description="Basic residues" evidence="1">
    <location>
        <begin position="12"/>
        <end position="24"/>
    </location>
</feature>
<reference evidence="5" key="2">
    <citation type="submission" date="2021-04" db="EMBL/GenBank/DDBJ databases">
        <authorList>
            <person name="Gilroy R."/>
        </authorList>
    </citation>
    <scope>NUCLEOTIDE SEQUENCE</scope>
    <source>
        <strain evidence="5">ChiHjej13B12-24818</strain>
    </source>
</reference>
<dbReference type="PANTHER" id="PTHR23028">
    <property type="entry name" value="ACETYLTRANSFERASE"/>
    <property type="match status" value="1"/>
</dbReference>
<evidence type="ECO:0000313" key="6">
    <source>
        <dbReference type="Proteomes" id="UP000823823"/>
    </source>
</evidence>
<feature type="transmembrane region" description="Helical" evidence="2">
    <location>
        <begin position="369"/>
        <end position="389"/>
    </location>
</feature>
<accession>A0A9D2LBC2</accession>
<feature type="transmembrane region" description="Helical" evidence="2">
    <location>
        <begin position="76"/>
        <end position="94"/>
    </location>
</feature>
<feature type="transmembrane region" description="Helical" evidence="2">
    <location>
        <begin position="410"/>
        <end position="431"/>
    </location>
</feature>
<dbReference type="Proteomes" id="UP000823823">
    <property type="component" value="Unassembled WGS sequence"/>
</dbReference>
<comment type="caution">
    <text evidence="5">The sequence shown here is derived from an EMBL/GenBank/DDBJ whole genome shotgun (WGS) entry which is preliminary data.</text>
</comment>
<feature type="transmembrane region" description="Helical" evidence="2">
    <location>
        <begin position="53"/>
        <end position="70"/>
    </location>
</feature>
<feature type="domain" description="SGNH" evidence="4">
    <location>
        <begin position="497"/>
        <end position="708"/>
    </location>
</feature>
<feature type="transmembrane region" description="Helical" evidence="2">
    <location>
        <begin position="303"/>
        <end position="328"/>
    </location>
</feature>
<dbReference type="InterPro" id="IPR050879">
    <property type="entry name" value="Acyltransferase_3"/>
</dbReference>
<keyword evidence="5" id="KW-0012">Acyltransferase</keyword>
<keyword evidence="2" id="KW-0812">Transmembrane</keyword>
<evidence type="ECO:0000259" key="4">
    <source>
        <dbReference type="Pfam" id="PF19040"/>
    </source>
</evidence>
<feature type="compositionally biased region" description="Basic and acidic residues" evidence="1">
    <location>
        <begin position="452"/>
        <end position="462"/>
    </location>
</feature>
<dbReference type="GO" id="GO:0009103">
    <property type="term" value="P:lipopolysaccharide biosynthetic process"/>
    <property type="evidence" value="ECO:0007669"/>
    <property type="project" value="TreeGrafter"/>
</dbReference>
<dbReference type="Pfam" id="PF01757">
    <property type="entry name" value="Acyl_transf_3"/>
    <property type="match status" value="1"/>
</dbReference>
<evidence type="ECO:0000256" key="2">
    <source>
        <dbReference type="SAM" id="Phobius"/>
    </source>
</evidence>
<feature type="transmembrane region" description="Helical" evidence="2">
    <location>
        <begin position="340"/>
        <end position="363"/>
    </location>
</feature>
<evidence type="ECO:0000313" key="5">
    <source>
        <dbReference type="EMBL" id="HJB09348.1"/>
    </source>
</evidence>
<proteinExistence type="predicted"/>
<reference evidence="5" key="1">
    <citation type="journal article" date="2021" name="PeerJ">
        <title>Extensive microbial diversity within the chicken gut microbiome revealed by metagenomics and culture.</title>
        <authorList>
            <person name="Gilroy R."/>
            <person name="Ravi A."/>
            <person name="Getino M."/>
            <person name="Pursley I."/>
            <person name="Horton D.L."/>
            <person name="Alikhan N.F."/>
            <person name="Baker D."/>
            <person name="Gharbi K."/>
            <person name="Hall N."/>
            <person name="Watson M."/>
            <person name="Adriaenssens E.M."/>
            <person name="Foster-Nyarko E."/>
            <person name="Jarju S."/>
            <person name="Secka A."/>
            <person name="Antonio M."/>
            <person name="Oren A."/>
            <person name="Chaudhuri R.R."/>
            <person name="La Ragione R."/>
            <person name="Hildebrand F."/>
            <person name="Pallen M.J."/>
        </authorList>
    </citation>
    <scope>NUCLEOTIDE SEQUENCE</scope>
    <source>
        <strain evidence="5">ChiHjej13B12-24818</strain>
    </source>
</reference>
<sequence>MRAPPHRATQSPRHRARQSPRHRASDRTGPPAGPPPGAVPGAPAAPSFRPEIHGLRGTAVLLVVLYHVWFDRVSGGVDVFLFISAFFLTGTFLRRMEAGAPLAPIAYWARTFKRLLPPAALVILSTLAAVLLLLPPTTWLTTLEDAAGSLLQVQNWVLIGRDTDYDAATGAATSTLQHFWSLSIQGQVFLLWPLLFALCAVVARRSRFSPRAVVAVVFGVIAVASFGWSVHSTGVQQPIAYFDTTARIWEFAAGTLLALLPAATGPPRPGSPLARPWLRLVLGWAGLAVLVSTGALLEVQRMFPGWIALVPLTGAALVFLAGSTGSALGADRLLSSRPFAFLGEISYGLYLVHWPLLVIVLLVTGQESAGFVEGTVLIALSIVLAHLLTRLVDTPIRRWGWANASPWRSAAVVGLVLVLALTPTVLSRSFIEQAQEAAEQRAGADNPGARVLDPDFTPHPDADPEAAPLPTEATLRDDRIALTEECTGEIAPDDESVAEHCTSTAAPQDAKVMVALGSSRLGQAVVPLIRPAEENGWKLIVIRRPGCQFVPGTMTYAGQECYDHNLAALEYVRELEPDAVVLNTTSYRGNAPESASESLQEAVPTLLDEGTELIALRTLPRTPEDPVTCMEEGGSPESCSQPLDPELMPPDRADAADLDELADRGPVHAVDLTDRICPDHECPTLIGNVFVFYDTDHVTATYMDTLGDETTRQLEESGFTW</sequence>
<feature type="region of interest" description="Disordered" evidence="1">
    <location>
        <begin position="437"/>
        <end position="470"/>
    </location>
</feature>
<dbReference type="InterPro" id="IPR043968">
    <property type="entry name" value="SGNH"/>
</dbReference>
<dbReference type="EMBL" id="DWZH01000017">
    <property type="protein sequence ID" value="HJB09348.1"/>
    <property type="molecule type" value="Genomic_DNA"/>
</dbReference>
<keyword evidence="2" id="KW-1133">Transmembrane helix</keyword>
<feature type="domain" description="Acyltransferase 3" evidence="3">
    <location>
        <begin position="51"/>
        <end position="389"/>
    </location>
</feature>
<evidence type="ECO:0000256" key="1">
    <source>
        <dbReference type="SAM" id="MobiDB-lite"/>
    </source>
</evidence>
<protein>
    <submittedName>
        <fullName evidence="5">Acyltransferase</fullName>
    </submittedName>
</protein>
<feature type="transmembrane region" description="Helical" evidence="2">
    <location>
        <begin position="210"/>
        <end position="228"/>
    </location>
</feature>
<organism evidence="5 6">
    <name type="scientific">Candidatus Brachybacterium merdavium</name>
    <dbReference type="NCBI Taxonomy" id="2838513"/>
    <lineage>
        <taxon>Bacteria</taxon>
        <taxon>Bacillati</taxon>
        <taxon>Actinomycetota</taxon>
        <taxon>Actinomycetes</taxon>
        <taxon>Micrococcales</taxon>
        <taxon>Dermabacteraceae</taxon>
        <taxon>Brachybacterium</taxon>
    </lineage>
</organism>